<evidence type="ECO:0000256" key="1">
    <source>
        <dbReference type="SAM" id="MobiDB-lite"/>
    </source>
</evidence>
<proteinExistence type="predicted"/>
<protein>
    <submittedName>
        <fullName evidence="2">Uncharacterized protein</fullName>
    </submittedName>
</protein>
<dbReference type="AlphaFoldDB" id="A0A9N7TJX9"/>
<gene>
    <name evidence="2" type="ORF">PLEPLA_LOCUS2005</name>
</gene>
<name>A0A9N7TJX9_PLEPL</name>
<organism evidence="2 3">
    <name type="scientific">Pleuronectes platessa</name>
    <name type="common">European plaice</name>
    <dbReference type="NCBI Taxonomy" id="8262"/>
    <lineage>
        <taxon>Eukaryota</taxon>
        <taxon>Metazoa</taxon>
        <taxon>Chordata</taxon>
        <taxon>Craniata</taxon>
        <taxon>Vertebrata</taxon>
        <taxon>Euteleostomi</taxon>
        <taxon>Actinopterygii</taxon>
        <taxon>Neopterygii</taxon>
        <taxon>Teleostei</taxon>
        <taxon>Neoteleostei</taxon>
        <taxon>Acanthomorphata</taxon>
        <taxon>Carangaria</taxon>
        <taxon>Pleuronectiformes</taxon>
        <taxon>Pleuronectoidei</taxon>
        <taxon>Pleuronectidae</taxon>
        <taxon>Pleuronectes</taxon>
    </lineage>
</organism>
<feature type="region of interest" description="Disordered" evidence="1">
    <location>
        <begin position="135"/>
        <end position="168"/>
    </location>
</feature>
<evidence type="ECO:0000313" key="2">
    <source>
        <dbReference type="EMBL" id="CAB1414297.1"/>
    </source>
</evidence>
<keyword evidence="3" id="KW-1185">Reference proteome</keyword>
<sequence>MSERCMTLRSLLTSSGPVNVGHLQLALQWQYELLRSSHVNQFHAHSATNGTTKELEDSLLESNLTKCERGKETEHLLGKSPLAEVCKMVSAACKSPSRSSFVFTDFNLKIKMKLSAAHPSDLEKSDTVIITHSPTTQKTDHCTNGTHCNSSPVQPTKTKASGPRSRDWIQHSQRSLDDPGLSPIRNVLSSTITDKRDESTSTTEGIPSLLWDSYDLQDHNQDTVDGHNLWSLWSSEDQFGVMSFSGLTEADVLGLEDDLDPGEYDNLKEARSTGSASETRVSEDDGHCNEASTEAAFHSWLDLLTELRLVYILDKEIMEEHLKTFDIPLH</sequence>
<accession>A0A9N7TJX9</accession>
<evidence type="ECO:0000313" key="3">
    <source>
        <dbReference type="Proteomes" id="UP001153269"/>
    </source>
</evidence>
<dbReference type="Proteomes" id="UP001153269">
    <property type="component" value="Unassembled WGS sequence"/>
</dbReference>
<dbReference type="EMBL" id="CADEAL010000096">
    <property type="protein sequence ID" value="CAB1414297.1"/>
    <property type="molecule type" value="Genomic_DNA"/>
</dbReference>
<comment type="caution">
    <text evidence="2">The sequence shown here is derived from an EMBL/GenBank/DDBJ whole genome shotgun (WGS) entry which is preliminary data.</text>
</comment>
<feature type="compositionally biased region" description="Polar residues" evidence="1">
    <location>
        <begin position="135"/>
        <end position="159"/>
    </location>
</feature>
<reference evidence="2" key="1">
    <citation type="submission" date="2020-03" db="EMBL/GenBank/DDBJ databases">
        <authorList>
            <person name="Weist P."/>
        </authorList>
    </citation>
    <scope>NUCLEOTIDE SEQUENCE</scope>
</reference>